<evidence type="ECO:0000256" key="7">
    <source>
        <dbReference type="ARBA" id="ARBA00022827"/>
    </source>
</evidence>
<evidence type="ECO:0000256" key="6">
    <source>
        <dbReference type="ARBA" id="ARBA00022729"/>
    </source>
</evidence>
<evidence type="ECO:0000256" key="1">
    <source>
        <dbReference type="ARBA" id="ARBA00001974"/>
    </source>
</evidence>
<organism evidence="12">
    <name type="scientific">Catharanthus roseus</name>
    <name type="common">Madagascar periwinkle</name>
    <name type="synonym">Vinca rosea</name>
    <dbReference type="NCBI Taxonomy" id="4058"/>
    <lineage>
        <taxon>Eukaryota</taxon>
        <taxon>Viridiplantae</taxon>
        <taxon>Streptophyta</taxon>
        <taxon>Embryophyta</taxon>
        <taxon>Tracheophyta</taxon>
        <taxon>Spermatophyta</taxon>
        <taxon>Magnoliopsida</taxon>
        <taxon>eudicotyledons</taxon>
        <taxon>Gunneridae</taxon>
        <taxon>Pentapetalae</taxon>
        <taxon>asterids</taxon>
        <taxon>lamiids</taxon>
        <taxon>Gentianales</taxon>
        <taxon>Apocynaceae</taxon>
        <taxon>Rauvolfioideae</taxon>
        <taxon>Vinceae</taxon>
        <taxon>Catharanthinae</taxon>
        <taxon>Catharanthus</taxon>
    </lineage>
</organism>
<evidence type="ECO:0000256" key="2">
    <source>
        <dbReference type="ARBA" id="ARBA00004913"/>
    </source>
</evidence>
<dbReference type="Gene3D" id="3.30.43.10">
    <property type="entry name" value="Uridine Diphospho-n-acetylenolpyruvylglucosamine Reductase, domain 2"/>
    <property type="match status" value="1"/>
</dbReference>
<keyword evidence="4" id="KW-0017">Alkaloid metabolism</keyword>
<dbReference type="InterPro" id="IPR036318">
    <property type="entry name" value="FAD-bd_PCMH-like_sf"/>
</dbReference>
<feature type="domain" description="FAD-binding PCMH-type" evidence="11">
    <location>
        <begin position="75"/>
        <end position="249"/>
    </location>
</feature>
<keyword evidence="8" id="KW-1015">Disulfide bond</keyword>
<dbReference type="Pfam" id="PF01565">
    <property type="entry name" value="FAD_binding_4"/>
    <property type="match status" value="1"/>
</dbReference>
<dbReference type="EMBL" id="KM524259">
    <property type="protein sequence ID" value="AKF02526.1"/>
    <property type="molecule type" value="mRNA"/>
</dbReference>
<evidence type="ECO:0000256" key="9">
    <source>
        <dbReference type="ARBA" id="ARBA00023180"/>
    </source>
</evidence>
<dbReference type="Gene3D" id="3.40.462.20">
    <property type="match status" value="1"/>
</dbReference>
<evidence type="ECO:0000256" key="8">
    <source>
        <dbReference type="ARBA" id="ARBA00023157"/>
    </source>
</evidence>
<dbReference type="Gene3D" id="3.30.465.10">
    <property type="match status" value="1"/>
</dbReference>
<keyword evidence="7" id="KW-0274">FAD</keyword>
<protein>
    <submittedName>
        <fullName evidence="12">Reticuline oxide-like protein</fullName>
    </submittedName>
</protein>
<evidence type="ECO:0000256" key="3">
    <source>
        <dbReference type="ARBA" id="ARBA00005466"/>
    </source>
</evidence>
<dbReference type="PROSITE" id="PS51387">
    <property type="entry name" value="FAD_PCMH"/>
    <property type="match status" value="1"/>
</dbReference>
<reference evidence="12" key="1">
    <citation type="submission" date="2014-09" db="EMBL/GenBank/DDBJ databases">
        <title>Genome biology elucidation of plant natural product biosynthesis.</title>
        <authorList>
            <person name="Kellner F."/>
            <person name="Kim J."/>
            <person name="Clavijo B."/>
            <person name="Hamilton J.P."/>
            <person name="Childs K.L."/>
            <person name="Vaillancourt B."/>
            <person name="Cepela J."/>
            <person name="Steuernagel B."/>
            <person name="Clissold L."/>
            <person name="Payne R."/>
            <person name="McLay K."/>
            <person name="Buell C.R."/>
            <person name="O'Connor S.E."/>
        </authorList>
    </citation>
    <scope>NUCLEOTIDE SEQUENCE</scope>
</reference>
<dbReference type="InterPro" id="IPR016169">
    <property type="entry name" value="FAD-bd_PCMH_sub2"/>
</dbReference>
<dbReference type="InterPro" id="IPR016167">
    <property type="entry name" value="FAD-bd_PCMH_sub1"/>
</dbReference>
<dbReference type="InterPro" id="IPR006094">
    <property type="entry name" value="Oxid_FAD_bind_N"/>
</dbReference>
<comment type="cofactor">
    <cofactor evidence="1">
        <name>FAD</name>
        <dbReference type="ChEBI" id="CHEBI:57692"/>
    </cofactor>
</comment>
<feature type="chain" id="PRO_5006011334" evidence="10">
    <location>
        <begin position="25"/>
        <end position="540"/>
    </location>
</feature>
<dbReference type="GO" id="GO:0016491">
    <property type="term" value="F:oxidoreductase activity"/>
    <property type="evidence" value="ECO:0007669"/>
    <property type="project" value="InterPro"/>
</dbReference>
<dbReference type="Pfam" id="PF08031">
    <property type="entry name" value="BBE"/>
    <property type="match status" value="1"/>
</dbReference>
<comment type="pathway">
    <text evidence="2">Alkaloid biosynthesis.</text>
</comment>
<proteinExistence type="evidence at transcript level"/>
<evidence type="ECO:0000256" key="5">
    <source>
        <dbReference type="ARBA" id="ARBA00022630"/>
    </source>
</evidence>
<dbReference type="PANTHER" id="PTHR32448">
    <property type="entry name" value="OS08G0158400 PROTEIN"/>
    <property type="match status" value="1"/>
</dbReference>
<dbReference type="InterPro" id="IPR016166">
    <property type="entry name" value="FAD-bd_PCMH"/>
</dbReference>
<keyword evidence="9" id="KW-0325">Glycoprotein</keyword>
<sequence length="540" mass="61077">MEAKVHMVLLFLFTFLFLLSSTHSSLIPQGFINCLSHEFSSDKSIINVLYEPNNSSFEPLLESTIQNLRFLPRSSTLKPLAIITPLVYSHVQATVICCKRTGLQIRIRSGGHDYEGVSYRSRLPFVILDLRNLSSLNVNIEDNSAWVESGATLGDLFYGIAEKSQVHAFPAGLCPTVGVGGHLSGGGTGNLVRKYGLASDNIIDALIVDAKGQILDRETMGKDLFWAIRGGGAASFGVVLAWKINLVHVPPIVTVFKLFKTLEQGAINLIHKWQFIGYQIHEDVFIDAQIFRHTTGGNGTLQVQFSSLFLGGAQELLKIMDEIFPELGLRKEDCSEMSWIESFEYFADFPNRKNNTNILINDKKKMPSEETPKTYFKTKSDFILKPLSLSVLHKLWNMCLEEKDLSVLMQPYGGKMEKISESETPFPFRQGVIYDIQYEVDWYSENESPENNMNWVRKLYDYMTPYASKEPRGAYLNARDLDMGMSDSPLTTYSEAKNWGLKYFKNNFERLARIKGVVDPENFFFFEQSIPPLTTLASTM</sequence>
<evidence type="ECO:0000259" key="11">
    <source>
        <dbReference type="PROSITE" id="PS51387"/>
    </source>
</evidence>
<evidence type="ECO:0000313" key="12">
    <source>
        <dbReference type="EMBL" id="AKF02526.1"/>
    </source>
</evidence>
<dbReference type="InterPro" id="IPR012951">
    <property type="entry name" value="BBE"/>
</dbReference>
<dbReference type="FunFam" id="3.30.43.10:FF:000004">
    <property type="entry name" value="Berberine bridge enzyme-like 15"/>
    <property type="match status" value="1"/>
</dbReference>
<evidence type="ECO:0000256" key="10">
    <source>
        <dbReference type="SAM" id="SignalP"/>
    </source>
</evidence>
<keyword evidence="6 10" id="KW-0732">Signal</keyword>
<accession>A0A0N7BTB1</accession>
<name>A0A0N7BTB1_CATRO</name>
<dbReference type="GO" id="GO:0071949">
    <property type="term" value="F:FAD binding"/>
    <property type="evidence" value="ECO:0007669"/>
    <property type="project" value="InterPro"/>
</dbReference>
<dbReference type="AlphaFoldDB" id="A0A0N7BTB1"/>
<comment type="similarity">
    <text evidence="3">Belongs to the oxygen-dependent FAD-linked oxidoreductase family.</text>
</comment>
<dbReference type="SUPFAM" id="SSF56176">
    <property type="entry name" value="FAD-binding/transporter-associated domain-like"/>
    <property type="match status" value="1"/>
</dbReference>
<evidence type="ECO:0000256" key="4">
    <source>
        <dbReference type="ARBA" id="ARBA00022589"/>
    </source>
</evidence>
<feature type="signal peptide" evidence="10">
    <location>
        <begin position="1"/>
        <end position="24"/>
    </location>
</feature>
<keyword evidence="5" id="KW-0285">Flavoprotein</keyword>